<dbReference type="AlphaFoldDB" id="A0A6A5W7X7"/>
<gene>
    <name evidence="1" type="ORF">P154DRAFT_300093</name>
</gene>
<protein>
    <submittedName>
        <fullName evidence="1">Uncharacterized protein</fullName>
    </submittedName>
</protein>
<accession>A0A6A5W7X7</accession>
<dbReference type="Proteomes" id="UP000799779">
    <property type="component" value="Unassembled WGS sequence"/>
</dbReference>
<organism evidence="1 2">
    <name type="scientific">Amniculicola lignicola CBS 123094</name>
    <dbReference type="NCBI Taxonomy" id="1392246"/>
    <lineage>
        <taxon>Eukaryota</taxon>
        <taxon>Fungi</taxon>
        <taxon>Dikarya</taxon>
        <taxon>Ascomycota</taxon>
        <taxon>Pezizomycotina</taxon>
        <taxon>Dothideomycetes</taxon>
        <taxon>Pleosporomycetidae</taxon>
        <taxon>Pleosporales</taxon>
        <taxon>Amniculicolaceae</taxon>
        <taxon>Amniculicola</taxon>
    </lineage>
</organism>
<dbReference type="EMBL" id="ML977618">
    <property type="protein sequence ID" value="KAF1996974.1"/>
    <property type="molecule type" value="Genomic_DNA"/>
</dbReference>
<sequence>MSPQFFFRIDEIGETEDSISHYNNSGQWYPSPENGAHIRTEGGVTHRWYFCDGQIIYEVRQLPVGAEHFKTMSMYFGGGSGLWVLDGDALVPPDDAVWHTLHFEHSAEDYSSYVTFAAEHSTLRLQGKGWPTLLLPDIYHTTSTHPEYGGLKGELPILLGLVALSTSKDYLYSVLPTTFTQGEWQVHKYGCPRMNQRGIVVYVYTCPVGYYEGAKGSTKQELIDYEEGVYGKYYH</sequence>
<dbReference type="OrthoDB" id="5243686at2759"/>
<name>A0A6A5W7X7_9PLEO</name>
<keyword evidence="2" id="KW-1185">Reference proteome</keyword>
<evidence type="ECO:0000313" key="1">
    <source>
        <dbReference type="EMBL" id="KAF1996974.1"/>
    </source>
</evidence>
<evidence type="ECO:0000313" key="2">
    <source>
        <dbReference type="Proteomes" id="UP000799779"/>
    </source>
</evidence>
<proteinExistence type="predicted"/>
<reference evidence="1" key="1">
    <citation type="journal article" date="2020" name="Stud. Mycol.">
        <title>101 Dothideomycetes genomes: a test case for predicting lifestyles and emergence of pathogens.</title>
        <authorList>
            <person name="Haridas S."/>
            <person name="Albert R."/>
            <person name="Binder M."/>
            <person name="Bloem J."/>
            <person name="Labutti K."/>
            <person name="Salamov A."/>
            <person name="Andreopoulos B."/>
            <person name="Baker S."/>
            <person name="Barry K."/>
            <person name="Bills G."/>
            <person name="Bluhm B."/>
            <person name="Cannon C."/>
            <person name="Castanera R."/>
            <person name="Culley D."/>
            <person name="Daum C."/>
            <person name="Ezra D."/>
            <person name="Gonzalez J."/>
            <person name="Henrissat B."/>
            <person name="Kuo A."/>
            <person name="Liang C."/>
            <person name="Lipzen A."/>
            <person name="Lutzoni F."/>
            <person name="Magnuson J."/>
            <person name="Mondo S."/>
            <person name="Nolan M."/>
            <person name="Ohm R."/>
            <person name="Pangilinan J."/>
            <person name="Park H.-J."/>
            <person name="Ramirez L."/>
            <person name="Alfaro M."/>
            <person name="Sun H."/>
            <person name="Tritt A."/>
            <person name="Yoshinaga Y."/>
            <person name="Zwiers L.-H."/>
            <person name="Turgeon B."/>
            <person name="Goodwin S."/>
            <person name="Spatafora J."/>
            <person name="Crous P."/>
            <person name="Grigoriev I."/>
        </authorList>
    </citation>
    <scope>NUCLEOTIDE SEQUENCE</scope>
    <source>
        <strain evidence="1">CBS 123094</strain>
    </source>
</reference>